<evidence type="ECO:0000256" key="4">
    <source>
        <dbReference type="ARBA" id="ARBA00022729"/>
    </source>
</evidence>
<comment type="catalytic activity">
    <reaction evidence="1 9">
        <text>Endohydrolysis of (1-&gt;4)-beta-D-xylosidic linkages in xylans.</text>
        <dbReference type="EC" id="3.2.1.8"/>
    </reaction>
</comment>
<feature type="domain" description="GH10" evidence="11">
    <location>
        <begin position="70"/>
        <end position="403"/>
    </location>
</feature>
<evidence type="ECO:0000313" key="12">
    <source>
        <dbReference type="EMBL" id="KAF7295088.1"/>
    </source>
</evidence>
<accession>A0A8H6SA14</accession>
<dbReference type="GeneID" id="59349573"/>
<dbReference type="AlphaFoldDB" id="A0A8H6SA14"/>
<sequence>MSAMNDNSVKMHWVLTVTTLLAAIQAASPAPTVSLLTDLPRFKNLQNVSIRSVLKTINDKRLKTSTFYFGSTIADLTLNTQNAEWTSARFKDTWNLAVAENDCKWFSNEPVAPGVFNLTACQSLRDFAFQHGIAFRGHNTLWHNQRPDWLVNNPFNFTVSQLNKTIIPTAVQTVVQGLGKNLVSWDVVNEALSDSATPGMSLTDCVVSAQRWPTFAIDGNSSSPMLFHDSSFINTAFINADKARKKIGSDMKLFYNDYNVWVTHSVTHCALKLVESLQSSGVAIDGVGIQSHYSANAQAFPSKESSHFTMDRLKSLGIEGAITELDVWLPDNSTASLRWQASIFGDILDSCLFSTNCHEFILWDNRDDESWLDGFNTTGVHQGTLFDANGLPKLPFFEVLARLLNFAEGGAEPCATSSGTSVCVL</sequence>
<dbReference type="PANTHER" id="PTHR31490:SF88">
    <property type="entry name" value="BETA-XYLANASE"/>
    <property type="match status" value="1"/>
</dbReference>
<dbReference type="GO" id="GO:0045493">
    <property type="term" value="P:xylan catabolic process"/>
    <property type="evidence" value="ECO:0007669"/>
    <property type="project" value="UniProtKB-KW"/>
</dbReference>
<evidence type="ECO:0000259" key="11">
    <source>
        <dbReference type="PROSITE" id="PS51760"/>
    </source>
</evidence>
<dbReference type="EC" id="3.2.1.8" evidence="9"/>
<evidence type="ECO:0000256" key="6">
    <source>
        <dbReference type="ARBA" id="ARBA00023277"/>
    </source>
</evidence>
<dbReference type="SUPFAM" id="SSF51445">
    <property type="entry name" value="(Trans)glycosidases"/>
    <property type="match status" value="1"/>
</dbReference>
<protein>
    <recommendedName>
        <fullName evidence="9">Beta-xylanase</fullName>
        <ecNumber evidence="9">3.2.1.8</ecNumber>
    </recommendedName>
</protein>
<dbReference type="OrthoDB" id="3055998at2759"/>
<evidence type="ECO:0000256" key="7">
    <source>
        <dbReference type="ARBA" id="ARBA00023295"/>
    </source>
</evidence>
<gene>
    <name evidence="12" type="ORF">MIND_01047100</name>
</gene>
<evidence type="ECO:0000256" key="9">
    <source>
        <dbReference type="RuleBase" id="RU361174"/>
    </source>
</evidence>
<evidence type="ECO:0000256" key="3">
    <source>
        <dbReference type="ARBA" id="ARBA00022651"/>
    </source>
</evidence>
<comment type="caution">
    <text evidence="12">The sequence shown here is derived from an EMBL/GenBank/DDBJ whole genome shotgun (WGS) entry which is preliminary data.</text>
</comment>
<evidence type="ECO:0000256" key="8">
    <source>
        <dbReference type="ARBA" id="ARBA00023326"/>
    </source>
</evidence>
<comment type="similarity">
    <text evidence="2 9">Belongs to the glycosyl hydrolase 10 (cellulase F) family.</text>
</comment>
<feature type="chain" id="PRO_5034517799" description="Beta-xylanase" evidence="10">
    <location>
        <begin position="27"/>
        <end position="425"/>
    </location>
</feature>
<keyword evidence="4 10" id="KW-0732">Signal</keyword>
<keyword evidence="5 9" id="KW-0378">Hydrolase</keyword>
<dbReference type="SMART" id="SM00633">
    <property type="entry name" value="Glyco_10"/>
    <property type="match status" value="1"/>
</dbReference>
<dbReference type="RefSeq" id="XP_037216451.1">
    <property type="nucleotide sequence ID" value="XM_037367057.1"/>
</dbReference>
<dbReference type="InterPro" id="IPR001000">
    <property type="entry name" value="GH10_dom"/>
</dbReference>
<dbReference type="InterPro" id="IPR044846">
    <property type="entry name" value="GH10"/>
</dbReference>
<dbReference type="Gene3D" id="3.20.20.80">
    <property type="entry name" value="Glycosidases"/>
    <property type="match status" value="1"/>
</dbReference>
<evidence type="ECO:0000256" key="2">
    <source>
        <dbReference type="ARBA" id="ARBA00007495"/>
    </source>
</evidence>
<evidence type="ECO:0000256" key="1">
    <source>
        <dbReference type="ARBA" id="ARBA00000681"/>
    </source>
</evidence>
<keyword evidence="13" id="KW-1185">Reference proteome</keyword>
<dbReference type="Proteomes" id="UP000636479">
    <property type="component" value="Unassembled WGS sequence"/>
</dbReference>
<feature type="signal peptide" evidence="10">
    <location>
        <begin position="1"/>
        <end position="26"/>
    </location>
</feature>
<dbReference type="GO" id="GO:0031176">
    <property type="term" value="F:endo-1,4-beta-xylanase activity"/>
    <property type="evidence" value="ECO:0007669"/>
    <property type="project" value="UniProtKB-EC"/>
</dbReference>
<evidence type="ECO:0000313" key="13">
    <source>
        <dbReference type="Proteomes" id="UP000636479"/>
    </source>
</evidence>
<organism evidence="12 13">
    <name type="scientific">Mycena indigotica</name>
    <dbReference type="NCBI Taxonomy" id="2126181"/>
    <lineage>
        <taxon>Eukaryota</taxon>
        <taxon>Fungi</taxon>
        <taxon>Dikarya</taxon>
        <taxon>Basidiomycota</taxon>
        <taxon>Agaricomycotina</taxon>
        <taxon>Agaricomycetes</taxon>
        <taxon>Agaricomycetidae</taxon>
        <taxon>Agaricales</taxon>
        <taxon>Marasmiineae</taxon>
        <taxon>Mycenaceae</taxon>
        <taxon>Mycena</taxon>
    </lineage>
</organism>
<dbReference type="EMBL" id="JACAZF010000009">
    <property type="protein sequence ID" value="KAF7295088.1"/>
    <property type="molecule type" value="Genomic_DNA"/>
</dbReference>
<keyword evidence="7 9" id="KW-0326">Glycosidase</keyword>
<dbReference type="Pfam" id="PF00331">
    <property type="entry name" value="Glyco_hydro_10"/>
    <property type="match status" value="1"/>
</dbReference>
<dbReference type="InterPro" id="IPR017853">
    <property type="entry name" value="GH"/>
</dbReference>
<name>A0A8H6SA14_9AGAR</name>
<proteinExistence type="inferred from homology"/>
<evidence type="ECO:0000256" key="5">
    <source>
        <dbReference type="ARBA" id="ARBA00022801"/>
    </source>
</evidence>
<keyword evidence="8 9" id="KW-0624">Polysaccharide degradation</keyword>
<evidence type="ECO:0000256" key="10">
    <source>
        <dbReference type="SAM" id="SignalP"/>
    </source>
</evidence>
<keyword evidence="6 9" id="KW-0119">Carbohydrate metabolism</keyword>
<keyword evidence="3 12" id="KW-0858">Xylan degradation</keyword>
<dbReference type="PROSITE" id="PS51760">
    <property type="entry name" value="GH10_2"/>
    <property type="match status" value="1"/>
</dbReference>
<dbReference type="PANTHER" id="PTHR31490">
    <property type="entry name" value="GLYCOSYL HYDROLASE"/>
    <property type="match status" value="1"/>
</dbReference>
<dbReference type="PRINTS" id="PR00134">
    <property type="entry name" value="GLHYDRLASE10"/>
</dbReference>
<reference evidence="12" key="1">
    <citation type="submission" date="2020-05" db="EMBL/GenBank/DDBJ databases">
        <title>Mycena genomes resolve the evolution of fungal bioluminescence.</title>
        <authorList>
            <person name="Tsai I.J."/>
        </authorList>
    </citation>
    <scope>NUCLEOTIDE SEQUENCE</scope>
    <source>
        <strain evidence="12">171206Taipei</strain>
    </source>
</reference>